<gene>
    <name evidence="8" type="ORF">URODEC1_LOCUS45047</name>
</gene>
<evidence type="ECO:0000313" key="8">
    <source>
        <dbReference type="EMBL" id="CAL4961494.1"/>
    </source>
</evidence>
<dbReference type="InterPro" id="IPR015300">
    <property type="entry name" value="DNA-bd_pseudobarrel_sf"/>
</dbReference>
<feature type="compositionally biased region" description="Acidic residues" evidence="6">
    <location>
        <begin position="266"/>
        <end position="278"/>
    </location>
</feature>
<keyword evidence="7" id="KW-0812">Transmembrane</keyword>
<dbReference type="AlphaFoldDB" id="A0ABC8ZH73"/>
<evidence type="ECO:0000256" key="6">
    <source>
        <dbReference type="SAM" id="MobiDB-lite"/>
    </source>
</evidence>
<comment type="subcellular location">
    <subcellularLocation>
        <location evidence="1">Nucleus</location>
    </subcellularLocation>
</comment>
<protein>
    <recommendedName>
        <fullName evidence="10">TF-B3 domain-containing protein</fullName>
    </recommendedName>
</protein>
<feature type="region of interest" description="Disordered" evidence="6">
    <location>
        <begin position="1"/>
        <end position="94"/>
    </location>
</feature>
<evidence type="ECO:0000313" key="9">
    <source>
        <dbReference type="Proteomes" id="UP001497457"/>
    </source>
</evidence>
<dbReference type="GO" id="GO:0005634">
    <property type="term" value="C:nucleus"/>
    <property type="evidence" value="ECO:0007669"/>
    <property type="project" value="UniProtKB-SubCell"/>
</dbReference>
<dbReference type="PANTHER" id="PTHR34397">
    <property type="entry name" value="OS05G0237600 PROTEIN"/>
    <property type="match status" value="1"/>
</dbReference>
<name>A0ABC8ZH73_9POAL</name>
<evidence type="ECO:0000256" key="1">
    <source>
        <dbReference type="ARBA" id="ARBA00004123"/>
    </source>
</evidence>
<reference evidence="8 9" key="2">
    <citation type="submission" date="2024-10" db="EMBL/GenBank/DDBJ databases">
        <authorList>
            <person name="Ryan C."/>
        </authorList>
    </citation>
    <scope>NUCLEOTIDE SEQUENCE [LARGE SCALE GENOMIC DNA]</scope>
</reference>
<keyword evidence="3" id="KW-0238">DNA-binding</keyword>
<feature type="transmembrane region" description="Helical" evidence="7">
    <location>
        <begin position="321"/>
        <end position="338"/>
    </location>
</feature>
<dbReference type="EMBL" id="OZ075129">
    <property type="protein sequence ID" value="CAL4961494.1"/>
    <property type="molecule type" value="Genomic_DNA"/>
</dbReference>
<organism evidence="8 9">
    <name type="scientific">Urochloa decumbens</name>
    <dbReference type="NCBI Taxonomy" id="240449"/>
    <lineage>
        <taxon>Eukaryota</taxon>
        <taxon>Viridiplantae</taxon>
        <taxon>Streptophyta</taxon>
        <taxon>Embryophyta</taxon>
        <taxon>Tracheophyta</taxon>
        <taxon>Spermatophyta</taxon>
        <taxon>Magnoliopsida</taxon>
        <taxon>Liliopsida</taxon>
        <taxon>Poales</taxon>
        <taxon>Poaceae</taxon>
        <taxon>PACMAD clade</taxon>
        <taxon>Panicoideae</taxon>
        <taxon>Panicodae</taxon>
        <taxon>Paniceae</taxon>
        <taxon>Melinidinae</taxon>
        <taxon>Urochloa</taxon>
    </lineage>
</organism>
<sequence length="348" mass="38284">MTQPPTKHRRRAAVIPSEPILMHPASATTSSWGLRKRRNSAADWSSPCSGVDRSGGSGIRSPRCKGNETMVPKEQSPRHNRNGGGGSHLPPTTKKLTHDVNAISERNNVIKEEEAACRHHGLSFGDNQVSDALLARLSELGASSAPWFVDAKRLQSTDARVNQNRLQLSGRGPISRRAFTDAETARLRSPAGMPVAALDSRGREYEMTCRLWKNDKHYRFMGRGWKEFREVHRLTIPKDAHLTRRVTVELWAFRSRALPPPTPPPEGEDGGDAGEDENEIRHPDGALGLVVLLRDDDGGEKEVAAVAEEAVAPAPAAESCASWFLLLIAAAALLTLRTRETKRKRDDD</sequence>
<feature type="compositionally biased region" description="Basic residues" evidence="6">
    <location>
        <begin position="1"/>
        <end position="12"/>
    </location>
</feature>
<evidence type="ECO:0000256" key="5">
    <source>
        <dbReference type="ARBA" id="ARBA00023242"/>
    </source>
</evidence>
<dbReference type="Gene3D" id="2.40.330.10">
    <property type="entry name" value="DNA-binding pseudobarrel domain"/>
    <property type="match status" value="1"/>
</dbReference>
<keyword evidence="9" id="KW-1185">Reference proteome</keyword>
<evidence type="ECO:0008006" key="10">
    <source>
        <dbReference type="Google" id="ProtNLM"/>
    </source>
</evidence>
<keyword evidence="5" id="KW-0539">Nucleus</keyword>
<evidence type="ECO:0000256" key="7">
    <source>
        <dbReference type="SAM" id="Phobius"/>
    </source>
</evidence>
<keyword evidence="2" id="KW-0805">Transcription regulation</keyword>
<proteinExistence type="predicted"/>
<evidence type="ECO:0000256" key="4">
    <source>
        <dbReference type="ARBA" id="ARBA00023163"/>
    </source>
</evidence>
<keyword evidence="7" id="KW-1133">Transmembrane helix</keyword>
<keyword evidence="4" id="KW-0804">Transcription</keyword>
<dbReference type="GO" id="GO:0003677">
    <property type="term" value="F:DNA binding"/>
    <property type="evidence" value="ECO:0007669"/>
    <property type="project" value="UniProtKB-KW"/>
</dbReference>
<keyword evidence="7" id="KW-0472">Membrane</keyword>
<reference evidence="9" key="1">
    <citation type="submission" date="2024-06" db="EMBL/GenBank/DDBJ databases">
        <authorList>
            <person name="Ryan C."/>
        </authorList>
    </citation>
    <scope>NUCLEOTIDE SEQUENCE [LARGE SCALE GENOMIC DNA]</scope>
</reference>
<dbReference type="PANTHER" id="PTHR34397:SF16">
    <property type="entry name" value="TF-B3 DOMAIN-CONTAINING PROTEIN"/>
    <property type="match status" value="1"/>
</dbReference>
<dbReference type="Proteomes" id="UP001497457">
    <property type="component" value="Chromosome 19rd"/>
</dbReference>
<evidence type="ECO:0000256" key="3">
    <source>
        <dbReference type="ARBA" id="ARBA00023125"/>
    </source>
</evidence>
<evidence type="ECO:0000256" key="2">
    <source>
        <dbReference type="ARBA" id="ARBA00023015"/>
    </source>
</evidence>
<feature type="region of interest" description="Disordered" evidence="6">
    <location>
        <begin position="256"/>
        <end position="280"/>
    </location>
</feature>
<dbReference type="SUPFAM" id="SSF101936">
    <property type="entry name" value="DNA-binding pseudobarrel domain"/>
    <property type="match status" value="1"/>
</dbReference>
<accession>A0ABC8ZH73</accession>